<evidence type="ECO:0000313" key="6">
    <source>
        <dbReference type="EMBL" id="CAK9067164.1"/>
    </source>
</evidence>
<dbReference type="PANTHER" id="PTHR43775:SF37">
    <property type="entry name" value="SI:DKEY-61P9.11"/>
    <property type="match status" value="1"/>
</dbReference>
<dbReference type="InterPro" id="IPR016039">
    <property type="entry name" value="Thiolase-like"/>
</dbReference>
<proteinExistence type="inferred from homology"/>
<dbReference type="EMBL" id="CAXAMM010030779">
    <property type="protein sequence ID" value="CAK9067025.1"/>
    <property type="molecule type" value="Genomic_DNA"/>
</dbReference>
<dbReference type="Proteomes" id="UP001642464">
    <property type="component" value="Unassembled WGS sequence"/>
</dbReference>
<accession>A0ABP0NX59</accession>
<evidence type="ECO:0000259" key="4">
    <source>
        <dbReference type="PROSITE" id="PS52004"/>
    </source>
</evidence>
<evidence type="ECO:0000256" key="3">
    <source>
        <dbReference type="RuleBase" id="RU003694"/>
    </source>
</evidence>
<evidence type="ECO:0000313" key="5">
    <source>
        <dbReference type="EMBL" id="CAK9067025.1"/>
    </source>
</evidence>
<dbReference type="Pfam" id="PF00109">
    <property type="entry name" value="ketoacyl-synt"/>
    <property type="match status" value="1"/>
</dbReference>
<comment type="similarity">
    <text evidence="3">Belongs to the thiolase-like superfamily. Beta-ketoacyl-ACP synthases family.</text>
</comment>
<dbReference type="PANTHER" id="PTHR43775">
    <property type="entry name" value="FATTY ACID SYNTHASE"/>
    <property type="match status" value="1"/>
</dbReference>
<protein>
    <recommendedName>
        <fullName evidence="4">Ketosynthase family 3 (KS3) domain-containing protein</fullName>
    </recommendedName>
</protein>
<gene>
    <name evidence="5" type="ORF">SCF082_LOCUS34002</name>
    <name evidence="6" type="ORF">SCF082_LOCUS34045</name>
</gene>
<feature type="domain" description="Ketosynthase family 3 (KS3)" evidence="4">
    <location>
        <begin position="290"/>
        <end position="724"/>
    </location>
</feature>
<keyword evidence="3" id="KW-0808">Transferase</keyword>
<evidence type="ECO:0000313" key="7">
    <source>
        <dbReference type="Proteomes" id="UP001642464"/>
    </source>
</evidence>
<evidence type="ECO:0000256" key="2">
    <source>
        <dbReference type="ARBA" id="ARBA00022553"/>
    </source>
</evidence>
<reference evidence="5 7" key="1">
    <citation type="submission" date="2024-02" db="EMBL/GenBank/DDBJ databases">
        <authorList>
            <person name="Chen Y."/>
            <person name="Shah S."/>
            <person name="Dougan E. K."/>
            <person name="Thang M."/>
            <person name="Chan C."/>
        </authorList>
    </citation>
    <scope>NUCLEOTIDE SEQUENCE [LARGE SCALE GENOMIC DNA]</scope>
</reference>
<dbReference type="InterPro" id="IPR014030">
    <property type="entry name" value="Ketoacyl_synth_N"/>
</dbReference>
<comment type="caution">
    <text evidence="5">The sequence shown here is derived from an EMBL/GenBank/DDBJ whole genome shotgun (WGS) entry which is preliminary data.</text>
</comment>
<keyword evidence="7" id="KW-1185">Reference proteome</keyword>
<keyword evidence="2" id="KW-0597">Phosphoprotein</keyword>
<dbReference type="NCBIfam" id="TIGR04556">
    <property type="entry name" value="PKS_assoc"/>
    <property type="match status" value="1"/>
</dbReference>
<dbReference type="InterPro" id="IPR030834">
    <property type="entry name" value="PKS_assoc_dom"/>
</dbReference>
<dbReference type="InterPro" id="IPR014031">
    <property type="entry name" value="Ketoacyl_synth_C"/>
</dbReference>
<dbReference type="InterPro" id="IPR020841">
    <property type="entry name" value="PKS_Beta-ketoAc_synthase_dom"/>
</dbReference>
<evidence type="ECO:0000256" key="1">
    <source>
        <dbReference type="ARBA" id="ARBA00022450"/>
    </source>
</evidence>
<dbReference type="CDD" id="cd00833">
    <property type="entry name" value="PKS"/>
    <property type="match status" value="1"/>
</dbReference>
<keyword evidence="1" id="KW-0596">Phosphopantetheine</keyword>
<name>A0ABP0NX59_9DINO</name>
<organism evidence="5 7">
    <name type="scientific">Durusdinium trenchii</name>
    <dbReference type="NCBI Taxonomy" id="1381693"/>
    <lineage>
        <taxon>Eukaryota</taxon>
        <taxon>Sar</taxon>
        <taxon>Alveolata</taxon>
        <taxon>Dinophyceae</taxon>
        <taxon>Suessiales</taxon>
        <taxon>Symbiodiniaceae</taxon>
        <taxon>Durusdinium</taxon>
    </lineage>
</organism>
<sequence length="1194" mass="132070">MGRKVSRSAVTAADVNVRGLDSGTLGRSISQCLSVKGFCVIDPEVDDEYLDNVLGDISSVDEQGRFAFVPAQVVEGLLGKAGSFRVADIGVSSEDAYASIYTESFVRDGSALQYFDAEFTRYASLLSPHLERAKIEVTTRSTALLHEASKPKGDGPALTEEICIKWLKLFCSHRLICIWCLGPERGDLELQPWAEVAEPMKVTMKPGRLVIARADAMYHRLSSVGSTYCLTCFYSNLGGRQDPVSPSGLALKQWADDRMARYKQSSLQEKRYMEMPRDWEEKVNREKINTQRVALRTTCVKEPGTEDPLAWALAFNSGPDYALRVPMMRWQHDLYFDEDPESFKRGKTDCQHGVYIEGIELFDCMAFRISRAEASGMDPGHRLTLETGYEALVRDGYKANTLMNSRGGVYVANPPPSEWSMTPKDIVGGGVCGGGGSIACGRFSFVHGLKGPCISVDVEGASSLVAVNYASTNLSKTGNWDPIPFALCNSWNLQLSAMSFIQLSACKFLSPQGRTFAFDASASGYIRGDCVVSVVLKALQVEDGEVQSEDKQYGHLVGSATNQSGRRCAMSAPDCLALQEVIHETVRQTQISPLDVDAVESFADGKILDDCLEATALARAYRPQGTLHVDGSAPLGISSSKSGAGNQLEAMGLSQIVKIILAARVGSTQPFPHLRIVNPHVDLEMCDRNAILLSETVSFRLPSAFTGILNRSVGGTNCHSILFAKVPEANYTPSKAIESKPQLIQPLLFWPSGGGALAEDMLPKMGYSIMGTFNRWRPQPMETEGPGVFAFTIILSENRWERFQIALDGDPARVLHPVLVEGDACCPVAGPEAALQVLSWQIDGRSRRPRLVDADSDMNRPAGGAWHAIVPDAPPDDDDLVALPGDKFKIRLHLQGRWRMVDWEKLPQVPTEDTPAERAFQASLCGLVGTYQVAGSWNLFEMQAMKPEPSQRKTHCVDVLLSRDGEQHFHLLRNEDRNQVIGPQTSLSRSPGSAVLSAWNQRSPLHHWVFYGLAGDVFRIEFDRTQDEMQVRWNKLESGKAVPEEITLMHLRKKYMVRLCFDSWSNHFYQMFWAGEYYQLFVELNELAKASFLIYEEGSPSRCIYPPVKDANPYQEPKELRGPGTLDGESYFWTIGAEEDKPALGSRYEIRLHVDSESKVPMKVDWIAVKSTNGLEEAAAKGYFVGWLPAMVGF</sequence>
<dbReference type="Pfam" id="PF02801">
    <property type="entry name" value="Ketoacyl-synt_C"/>
    <property type="match status" value="1"/>
</dbReference>
<dbReference type="PROSITE" id="PS52004">
    <property type="entry name" value="KS3_2"/>
    <property type="match status" value="1"/>
</dbReference>
<dbReference type="InterPro" id="IPR050091">
    <property type="entry name" value="PKS_NRPS_Biosynth_Enz"/>
</dbReference>
<dbReference type="Gene3D" id="3.40.47.10">
    <property type="match status" value="1"/>
</dbReference>
<dbReference type="EMBL" id="CAXAMM010030890">
    <property type="protein sequence ID" value="CAK9067164.1"/>
    <property type="molecule type" value="Genomic_DNA"/>
</dbReference>
<dbReference type="SUPFAM" id="SSF53901">
    <property type="entry name" value="Thiolase-like"/>
    <property type="match status" value="2"/>
</dbReference>
<dbReference type="SMART" id="SM00825">
    <property type="entry name" value="PKS_KS"/>
    <property type="match status" value="1"/>
</dbReference>